<evidence type="ECO:0000256" key="4">
    <source>
        <dbReference type="ARBA" id="ARBA00022777"/>
    </source>
</evidence>
<dbReference type="EC" id="2.7.1.71" evidence="7"/>
<sequence>MIISLIGYMGCGKSHVSKILSEKINFRLIDLDKEISRRNKLTIPEIFEKKGEIYFRKLERETLEEILATEENIVLSLGGGTPVYYNNMEIINHNSKSVFLRASVATLSERLSKQKEKRPLIAHISDEDLPEFIAKHLFERNIFYNKAQFSVITDSRTPEDIVNEITEKLYL</sequence>
<dbReference type="RefSeq" id="WP_062701271.1">
    <property type="nucleotide sequence ID" value="NZ_LJOD01000012.1"/>
</dbReference>
<accession>A0A0N0ZT35</accession>
<comment type="pathway">
    <text evidence="7">Metabolic intermediate biosynthesis; chorismate biosynthesis; chorismate from D-erythrose 4-phosphate and phosphoenolpyruvate: step 5/7.</text>
</comment>
<dbReference type="HAMAP" id="MF_00109">
    <property type="entry name" value="Shikimate_kinase"/>
    <property type="match status" value="1"/>
</dbReference>
<dbReference type="GO" id="GO:0009423">
    <property type="term" value="P:chorismate biosynthetic process"/>
    <property type="evidence" value="ECO:0007669"/>
    <property type="project" value="UniProtKB-UniRule"/>
</dbReference>
<proteinExistence type="inferred from homology"/>
<keyword evidence="1 7" id="KW-0028">Amino-acid biosynthesis</keyword>
<dbReference type="GO" id="GO:0005524">
    <property type="term" value="F:ATP binding"/>
    <property type="evidence" value="ECO:0007669"/>
    <property type="project" value="UniProtKB-UniRule"/>
</dbReference>
<keyword evidence="7" id="KW-0460">Magnesium</keyword>
<keyword evidence="6 7" id="KW-0057">Aromatic amino acid biosynthesis</keyword>
<keyword evidence="7" id="KW-0479">Metal-binding</keyword>
<evidence type="ECO:0000256" key="1">
    <source>
        <dbReference type="ARBA" id="ARBA00022605"/>
    </source>
</evidence>
<keyword evidence="3 7" id="KW-0547">Nucleotide-binding</keyword>
<dbReference type="GO" id="GO:0000287">
    <property type="term" value="F:magnesium ion binding"/>
    <property type="evidence" value="ECO:0007669"/>
    <property type="project" value="UniProtKB-UniRule"/>
</dbReference>
<comment type="subcellular location">
    <subcellularLocation>
        <location evidence="7">Cytoplasm</location>
    </subcellularLocation>
</comment>
<feature type="binding site" evidence="7">
    <location>
        <position position="32"/>
    </location>
    <ligand>
        <name>substrate</name>
    </ligand>
</feature>
<organism evidence="8 9">
    <name type="scientific">Chryseobacterium indologenes</name>
    <name type="common">Flavobacterium indologenes</name>
    <dbReference type="NCBI Taxonomy" id="253"/>
    <lineage>
        <taxon>Bacteria</taxon>
        <taxon>Pseudomonadati</taxon>
        <taxon>Bacteroidota</taxon>
        <taxon>Flavobacteriia</taxon>
        <taxon>Flavobacteriales</taxon>
        <taxon>Weeksellaceae</taxon>
        <taxon>Chryseobacterium group</taxon>
        <taxon>Chryseobacterium</taxon>
    </lineage>
</organism>
<dbReference type="Gene3D" id="3.40.50.300">
    <property type="entry name" value="P-loop containing nucleotide triphosphate hydrolases"/>
    <property type="match status" value="1"/>
</dbReference>
<comment type="cofactor">
    <cofactor evidence="7">
        <name>Mg(2+)</name>
        <dbReference type="ChEBI" id="CHEBI:18420"/>
    </cofactor>
    <text evidence="7">Binds 1 Mg(2+) ion per subunit.</text>
</comment>
<comment type="similarity">
    <text evidence="7">Belongs to the shikimate kinase family.</text>
</comment>
<feature type="binding site" evidence="7">
    <location>
        <position position="14"/>
    </location>
    <ligand>
        <name>Mg(2+)</name>
        <dbReference type="ChEBI" id="CHEBI:18420"/>
    </ligand>
</feature>
<keyword evidence="4 7" id="KW-0418">Kinase</keyword>
<dbReference type="PANTHER" id="PTHR21087:SF16">
    <property type="entry name" value="SHIKIMATE KINASE 1, CHLOROPLASTIC"/>
    <property type="match status" value="1"/>
</dbReference>
<dbReference type="AlphaFoldDB" id="A0A0N0ZT35"/>
<dbReference type="InterPro" id="IPR031322">
    <property type="entry name" value="Shikimate/glucono_kinase"/>
</dbReference>
<comment type="subunit">
    <text evidence="7">Monomer.</text>
</comment>
<dbReference type="SUPFAM" id="SSF52540">
    <property type="entry name" value="P-loop containing nucleoside triphosphate hydrolases"/>
    <property type="match status" value="1"/>
</dbReference>
<feature type="binding site" evidence="7">
    <location>
        <position position="79"/>
    </location>
    <ligand>
        <name>substrate</name>
    </ligand>
</feature>
<dbReference type="OrthoDB" id="9800332at2"/>
<keyword evidence="2 7" id="KW-0808">Transferase</keyword>
<dbReference type="Pfam" id="PF01202">
    <property type="entry name" value="SKI"/>
    <property type="match status" value="1"/>
</dbReference>
<name>A0A0N0ZT35_CHRID</name>
<dbReference type="GO" id="GO:0008652">
    <property type="term" value="P:amino acid biosynthetic process"/>
    <property type="evidence" value="ECO:0007669"/>
    <property type="project" value="UniProtKB-KW"/>
</dbReference>
<dbReference type="GO" id="GO:0004765">
    <property type="term" value="F:shikimate kinase activity"/>
    <property type="evidence" value="ECO:0007669"/>
    <property type="project" value="UniProtKB-UniRule"/>
</dbReference>
<reference evidence="9" key="2">
    <citation type="submission" date="2015-09" db="EMBL/GenBank/DDBJ databases">
        <title>Draft genome sequence of a multidrug-resistant Chryseobacterium indologenes isolate from Malaysia.</title>
        <authorList>
            <person name="Yu C.Y."/>
            <person name="Ang G.Y."/>
            <person name="Chan K.-G."/>
        </authorList>
    </citation>
    <scope>NUCLEOTIDE SEQUENCE [LARGE SCALE GENOMIC DNA]</scope>
    <source>
        <strain evidence="9">CI_885</strain>
    </source>
</reference>
<dbReference type="UniPathway" id="UPA00053">
    <property type="reaction ID" value="UER00088"/>
</dbReference>
<evidence type="ECO:0000313" key="9">
    <source>
        <dbReference type="Proteomes" id="UP000037953"/>
    </source>
</evidence>
<feature type="binding site" evidence="7">
    <location>
        <position position="156"/>
    </location>
    <ligand>
        <name>ATP</name>
        <dbReference type="ChEBI" id="CHEBI:30616"/>
    </ligand>
</feature>
<evidence type="ECO:0000256" key="2">
    <source>
        <dbReference type="ARBA" id="ARBA00022679"/>
    </source>
</evidence>
<dbReference type="CDD" id="cd00464">
    <property type="entry name" value="SK"/>
    <property type="match status" value="1"/>
</dbReference>
<feature type="binding site" evidence="7">
    <location>
        <position position="56"/>
    </location>
    <ligand>
        <name>substrate</name>
    </ligand>
</feature>
<feature type="binding site" evidence="7">
    <location>
        <begin position="10"/>
        <end position="15"/>
    </location>
    <ligand>
        <name>ATP</name>
        <dbReference type="ChEBI" id="CHEBI:30616"/>
    </ligand>
</feature>
<dbReference type="InterPro" id="IPR027417">
    <property type="entry name" value="P-loop_NTPase"/>
</dbReference>
<evidence type="ECO:0000256" key="7">
    <source>
        <dbReference type="HAMAP-Rule" id="MF_00109"/>
    </source>
</evidence>
<dbReference type="Proteomes" id="UP000037953">
    <property type="component" value="Unassembled WGS sequence"/>
</dbReference>
<keyword evidence="7" id="KW-0963">Cytoplasm</keyword>
<feature type="binding site" evidence="7">
    <location>
        <position position="118"/>
    </location>
    <ligand>
        <name>ATP</name>
        <dbReference type="ChEBI" id="CHEBI:30616"/>
    </ligand>
</feature>
<reference evidence="8 9" key="1">
    <citation type="journal article" date="2015" name="Genom Data">
        <title>Draft genome sequence of a multidrug-resistant Chryseobacterium indologenes isolate from Malaysia.</title>
        <authorList>
            <person name="Yu C.Y."/>
            <person name="Ang G.Y."/>
            <person name="Cheng H.J."/>
            <person name="Cheong Y.M."/>
            <person name="Yin W.F."/>
            <person name="Chan K.G."/>
        </authorList>
    </citation>
    <scope>NUCLEOTIDE SEQUENCE [LARGE SCALE GENOMIC DNA]</scope>
    <source>
        <strain evidence="8 9">CI_885</strain>
    </source>
</reference>
<comment type="function">
    <text evidence="7">Catalyzes the specific phosphorylation of the 3-hydroxyl group of shikimic acid using ATP as a cosubstrate.</text>
</comment>
<gene>
    <name evidence="7" type="primary">aroK</name>
    <name evidence="8" type="ORF">AOB46_16200</name>
</gene>
<comment type="catalytic activity">
    <reaction evidence="7">
        <text>shikimate + ATP = 3-phosphoshikimate + ADP + H(+)</text>
        <dbReference type="Rhea" id="RHEA:13121"/>
        <dbReference type="ChEBI" id="CHEBI:15378"/>
        <dbReference type="ChEBI" id="CHEBI:30616"/>
        <dbReference type="ChEBI" id="CHEBI:36208"/>
        <dbReference type="ChEBI" id="CHEBI:145989"/>
        <dbReference type="ChEBI" id="CHEBI:456216"/>
        <dbReference type="EC" id="2.7.1.71"/>
    </reaction>
</comment>
<feature type="binding site" evidence="7">
    <location>
        <position position="140"/>
    </location>
    <ligand>
        <name>substrate</name>
    </ligand>
</feature>
<dbReference type="PATRIC" id="fig|253.9.peg.1179"/>
<evidence type="ECO:0000256" key="5">
    <source>
        <dbReference type="ARBA" id="ARBA00022840"/>
    </source>
</evidence>
<comment type="caution">
    <text evidence="8">The sequence shown here is derived from an EMBL/GenBank/DDBJ whole genome shotgun (WGS) entry which is preliminary data.</text>
</comment>
<evidence type="ECO:0000256" key="6">
    <source>
        <dbReference type="ARBA" id="ARBA00023141"/>
    </source>
</evidence>
<dbReference type="InterPro" id="IPR000623">
    <property type="entry name" value="Shikimate_kinase/TSH1"/>
</dbReference>
<dbReference type="GO" id="GO:0009073">
    <property type="term" value="P:aromatic amino acid family biosynthetic process"/>
    <property type="evidence" value="ECO:0007669"/>
    <property type="project" value="UniProtKB-KW"/>
</dbReference>
<dbReference type="PANTHER" id="PTHR21087">
    <property type="entry name" value="SHIKIMATE KINASE"/>
    <property type="match status" value="1"/>
</dbReference>
<dbReference type="EMBL" id="LJOD01000012">
    <property type="protein sequence ID" value="KPE50006.1"/>
    <property type="molecule type" value="Genomic_DNA"/>
</dbReference>
<protein>
    <recommendedName>
        <fullName evidence="7">Shikimate kinase</fullName>
        <shortName evidence="7">SK</shortName>
        <ecNumber evidence="7">2.7.1.71</ecNumber>
    </recommendedName>
</protein>
<keyword evidence="5 7" id="KW-0067">ATP-binding</keyword>
<evidence type="ECO:0000256" key="3">
    <source>
        <dbReference type="ARBA" id="ARBA00022741"/>
    </source>
</evidence>
<evidence type="ECO:0000313" key="8">
    <source>
        <dbReference type="EMBL" id="KPE50006.1"/>
    </source>
</evidence>
<dbReference type="GO" id="GO:0005829">
    <property type="term" value="C:cytosol"/>
    <property type="evidence" value="ECO:0007669"/>
    <property type="project" value="TreeGrafter"/>
</dbReference>
<dbReference type="PRINTS" id="PR01100">
    <property type="entry name" value="SHIKIMTKNASE"/>
</dbReference>